<dbReference type="STRING" id="1157490.EL26_01675"/>
<comment type="caution">
    <text evidence="2">The sequence shown here is derived from an EMBL/GenBank/DDBJ whole genome shotgun (WGS) entry which is preliminary data.</text>
</comment>
<dbReference type="AlphaFoldDB" id="A0A074LUX7"/>
<keyword evidence="3" id="KW-1185">Reference proteome</keyword>
<organism evidence="2 3">
    <name type="scientific">Tumebacillus flagellatus</name>
    <dbReference type="NCBI Taxonomy" id="1157490"/>
    <lineage>
        <taxon>Bacteria</taxon>
        <taxon>Bacillati</taxon>
        <taxon>Bacillota</taxon>
        <taxon>Bacilli</taxon>
        <taxon>Bacillales</taxon>
        <taxon>Alicyclobacillaceae</taxon>
        <taxon>Tumebacillus</taxon>
    </lineage>
</organism>
<protein>
    <recommendedName>
        <fullName evidence="1">DUF4376 domain-containing protein</fullName>
    </recommendedName>
</protein>
<evidence type="ECO:0000313" key="2">
    <source>
        <dbReference type="EMBL" id="KEO84744.1"/>
    </source>
</evidence>
<dbReference type="InterPro" id="IPR025484">
    <property type="entry name" value="DUF4376"/>
</dbReference>
<feature type="domain" description="DUF4376" evidence="1">
    <location>
        <begin position="51"/>
        <end position="162"/>
    </location>
</feature>
<sequence>MDGIVFLGPDLKPLAQEEGGMPFRVIVTGSAIGYEPVSPPPPPPPPSLGDIKSARVSELNAACNAAILAGFSSSALGETHTYDFDMEAQANLTGMLAVMNADDSMNGTVWKTTDAGPLPHNRQQFIALCRDGLNHKNDLIARYWTLKAQVELAETEEEVNAIVWETPTTT</sequence>
<dbReference type="eggNOG" id="ENOG5033EH0">
    <property type="taxonomic scope" value="Bacteria"/>
</dbReference>
<gene>
    <name evidence="2" type="ORF">EL26_01675</name>
</gene>
<dbReference type="RefSeq" id="WP_052035864.1">
    <property type="nucleotide sequence ID" value="NZ_JMIR01000002.1"/>
</dbReference>
<proteinExistence type="predicted"/>
<name>A0A074LUX7_9BACL</name>
<reference evidence="2 3" key="1">
    <citation type="journal article" date="2013" name="Int. J. Syst. Evol. Microbiol.">
        <title>Tumebacillus flagellatus sp. nov., an alpha-amylase/pullulanase-producing bacterium isolated from cassava wastewater.</title>
        <authorList>
            <person name="Wang Q."/>
            <person name="Xie N."/>
            <person name="Qin Y."/>
            <person name="Shen N."/>
            <person name="Zhu J."/>
            <person name="Mi H."/>
            <person name="Huang R."/>
        </authorList>
    </citation>
    <scope>NUCLEOTIDE SEQUENCE [LARGE SCALE GENOMIC DNA]</scope>
    <source>
        <strain evidence="2 3">GST4</strain>
    </source>
</reference>
<dbReference type="Proteomes" id="UP000027931">
    <property type="component" value="Unassembled WGS sequence"/>
</dbReference>
<dbReference type="EMBL" id="JMIR01000002">
    <property type="protein sequence ID" value="KEO84744.1"/>
    <property type="molecule type" value="Genomic_DNA"/>
</dbReference>
<evidence type="ECO:0000313" key="3">
    <source>
        <dbReference type="Proteomes" id="UP000027931"/>
    </source>
</evidence>
<accession>A0A074LUX7</accession>
<dbReference type="Pfam" id="PF14301">
    <property type="entry name" value="DUF4376"/>
    <property type="match status" value="1"/>
</dbReference>
<dbReference type="OrthoDB" id="2382362at2"/>
<evidence type="ECO:0000259" key="1">
    <source>
        <dbReference type="Pfam" id="PF14301"/>
    </source>
</evidence>